<evidence type="ECO:0000313" key="2">
    <source>
        <dbReference type="EMBL" id="MFC4830274.1"/>
    </source>
</evidence>
<name>A0ABV9R9K1_9MICO</name>
<dbReference type="Pfam" id="PF14017">
    <property type="entry name" value="DUF4233"/>
    <property type="match status" value="1"/>
</dbReference>
<keyword evidence="3" id="KW-1185">Reference proteome</keyword>
<feature type="transmembrane region" description="Helical" evidence="1">
    <location>
        <begin position="113"/>
        <end position="131"/>
    </location>
</feature>
<gene>
    <name evidence="2" type="ORF">ACFPER_15855</name>
</gene>
<evidence type="ECO:0000256" key="1">
    <source>
        <dbReference type="SAM" id="Phobius"/>
    </source>
</evidence>
<organism evidence="2 3">
    <name type="scientific">Agromyces aurantiacus</name>
    <dbReference type="NCBI Taxonomy" id="165814"/>
    <lineage>
        <taxon>Bacteria</taxon>
        <taxon>Bacillati</taxon>
        <taxon>Actinomycetota</taxon>
        <taxon>Actinomycetes</taxon>
        <taxon>Micrococcales</taxon>
        <taxon>Microbacteriaceae</taxon>
        <taxon>Agromyces</taxon>
    </lineage>
</organism>
<feature type="transmembrane region" description="Helical" evidence="1">
    <location>
        <begin position="90"/>
        <end position="107"/>
    </location>
</feature>
<dbReference type="EMBL" id="JBHSJC010000002">
    <property type="protein sequence ID" value="MFC4830274.1"/>
    <property type="molecule type" value="Genomic_DNA"/>
</dbReference>
<reference evidence="3" key="1">
    <citation type="journal article" date="2019" name="Int. J. Syst. Evol. Microbiol.">
        <title>The Global Catalogue of Microorganisms (GCM) 10K type strain sequencing project: providing services to taxonomists for standard genome sequencing and annotation.</title>
        <authorList>
            <consortium name="The Broad Institute Genomics Platform"/>
            <consortium name="The Broad Institute Genome Sequencing Center for Infectious Disease"/>
            <person name="Wu L."/>
            <person name="Ma J."/>
        </authorList>
    </citation>
    <scope>NUCLEOTIDE SEQUENCE [LARGE SCALE GENOMIC DNA]</scope>
    <source>
        <strain evidence="3">CGMCC 1.12192</strain>
    </source>
</reference>
<proteinExistence type="predicted"/>
<feature type="transmembrane region" description="Helical" evidence="1">
    <location>
        <begin position="30"/>
        <end position="53"/>
    </location>
</feature>
<dbReference type="RefSeq" id="WP_204394439.1">
    <property type="nucleotide sequence ID" value="NZ_JAFBBW010000001.1"/>
</dbReference>
<dbReference type="Proteomes" id="UP001595960">
    <property type="component" value="Unassembled WGS sequence"/>
</dbReference>
<evidence type="ECO:0000313" key="3">
    <source>
        <dbReference type="Proteomes" id="UP001595960"/>
    </source>
</evidence>
<keyword evidence="1" id="KW-0472">Membrane</keyword>
<protein>
    <submittedName>
        <fullName evidence="2">DUF4233 domain-containing protein</fullName>
    </submittedName>
</protein>
<keyword evidence="1" id="KW-1133">Transmembrane helix</keyword>
<dbReference type="InterPro" id="IPR025327">
    <property type="entry name" value="DUF4233"/>
</dbReference>
<comment type="caution">
    <text evidence="2">The sequence shown here is derived from an EMBL/GenBank/DDBJ whole genome shotgun (WGS) entry which is preliminary data.</text>
</comment>
<sequence length="152" mass="15825">MSGTTADAAGPDDAGAPRRRARAARSVRQSLASIVLTFELVIVFLAALVIWGLSRDGGGPFGLPAWAVLVGGGVVILLMAVTIALLRYEWAYALGWALQVLILASGLLNPAMYLVGVIFGGMWAYCMIVGARIDRARAAEAAAGEEPGKEPA</sequence>
<keyword evidence="1" id="KW-0812">Transmembrane</keyword>
<accession>A0ABV9R9K1</accession>
<feature type="transmembrane region" description="Helical" evidence="1">
    <location>
        <begin position="65"/>
        <end position="85"/>
    </location>
</feature>